<reference evidence="1 2" key="1">
    <citation type="submission" date="2024-02" db="EMBL/GenBank/DDBJ databases">
        <title>Chromosome-scale genome assembly of the rough periwinkle Littorina saxatilis.</title>
        <authorList>
            <person name="De Jode A."/>
            <person name="Faria R."/>
            <person name="Formenti G."/>
            <person name="Sims Y."/>
            <person name="Smith T.P."/>
            <person name="Tracey A."/>
            <person name="Wood J.M.D."/>
            <person name="Zagrodzka Z.B."/>
            <person name="Johannesson K."/>
            <person name="Butlin R.K."/>
            <person name="Leder E.H."/>
        </authorList>
    </citation>
    <scope>NUCLEOTIDE SEQUENCE [LARGE SCALE GENOMIC DNA]</scope>
    <source>
        <strain evidence="1">Snail1</strain>
        <tissue evidence="1">Muscle</tissue>
    </source>
</reference>
<dbReference type="Proteomes" id="UP001374579">
    <property type="component" value="Unassembled WGS sequence"/>
</dbReference>
<keyword evidence="2" id="KW-1185">Reference proteome</keyword>
<sequence>MGSRTYPPANGEVLVFMRYRKEMDRRMRNCIIRMKGRIRQPGTEGHCLGVADRVHVLECAANSDWGTRSDWCLALFMFPSEEKARRWYFSEPELRQPDFLPPSDSVQLFAMSLRYLPQPGKMTFNWMELHNVRSRAFLQQEYVDKAAEALDDDQVNHGVIFVQDPGSPSQLYRLKEAWIPHNADAYCVVNVYDSEDQFRIVYEKKNYSELQAKRSEVCDTVSLLFTVDPDVTGPPCHTSPRA</sequence>
<evidence type="ECO:0000313" key="1">
    <source>
        <dbReference type="EMBL" id="KAK7115220.1"/>
    </source>
</evidence>
<gene>
    <name evidence="1" type="ORF">V1264_001134</name>
</gene>
<evidence type="ECO:0000313" key="2">
    <source>
        <dbReference type="Proteomes" id="UP001374579"/>
    </source>
</evidence>
<organism evidence="1 2">
    <name type="scientific">Littorina saxatilis</name>
    <dbReference type="NCBI Taxonomy" id="31220"/>
    <lineage>
        <taxon>Eukaryota</taxon>
        <taxon>Metazoa</taxon>
        <taxon>Spiralia</taxon>
        <taxon>Lophotrochozoa</taxon>
        <taxon>Mollusca</taxon>
        <taxon>Gastropoda</taxon>
        <taxon>Caenogastropoda</taxon>
        <taxon>Littorinimorpha</taxon>
        <taxon>Littorinoidea</taxon>
        <taxon>Littorinidae</taxon>
        <taxon>Littorina</taxon>
    </lineage>
</organism>
<protein>
    <submittedName>
        <fullName evidence="1">Uncharacterized protein</fullName>
    </submittedName>
</protein>
<accession>A0AAN9GQJ4</accession>
<comment type="caution">
    <text evidence="1">The sequence shown here is derived from an EMBL/GenBank/DDBJ whole genome shotgun (WGS) entry which is preliminary data.</text>
</comment>
<name>A0AAN9GQJ4_9CAEN</name>
<dbReference type="AlphaFoldDB" id="A0AAN9GQJ4"/>
<proteinExistence type="predicted"/>
<dbReference type="EMBL" id="JBAMIC010000001">
    <property type="protein sequence ID" value="KAK7115220.1"/>
    <property type="molecule type" value="Genomic_DNA"/>
</dbReference>